<proteinExistence type="predicted"/>
<dbReference type="Pfam" id="PF20167">
    <property type="entry name" value="Transposase_32"/>
    <property type="match status" value="1"/>
</dbReference>
<accession>A0AAV3QB58</accession>
<dbReference type="EMBL" id="BAABME010020490">
    <property type="protein sequence ID" value="GAA0160571.1"/>
    <property type="molecule type" value="Genomic_DNA"/>
</dbReference>
<protein>
    <recommendedName>
        <fullName evidence="1">Putative plant transposon protein domain-containing protein</fullName>
    </recommendedName>
</protein>
<gene>
    <name evidence="2" type="ORF">LIER_39061</name>
</gene>
<organism evidence="2 3">
    <name type="scientific">Lithospermum erythrorhizon</name>
    <name type="common">Purple gromwell</name>
    <name type="synonym">Lithospermum officinale var. erythrorhizon</name>
    <dbReference type="NCBI Taxonomy" id="34254"/>
    <lineage>
        <taxon>Eukaryota</taxon>
        <taxon>Viridiplantae</taxon>
        <taxon>Streptophyta</taxon>
        <taxon>Embryophyta</taxon>
        <taxon>Tracheophyta</taxon>
        <taxon>Spermatophyta</taxon>
        <taxon>Magnoliopsida</taxon>
        <taxon>eudicotyledons</taxon>
        <taxon>Gunneridae</taxon>
        <taxon>Pentapetalae</taxon>
        <taxon>asterids</taxon>
        <taxon>lamiids</taxon>
        <taxon>Boraginales</taxon>
        <taxon>Boraginaceae</taxon>
        <taxon>Boraginoideae</taxon>
        <taxon>Lithospermeae</taxon>
        <taxon>Lithospermum</taxon>
    </lineage>
</organism>
<name>A0AAV3QB58_LITER</name>
<evidence type="ECO:0000313" key="2">
    <source>
        <dbReference type="EMBL" id="GAA0160571.1"/>
    </source>
</evidence>
<dbReference type="Proteomes" id="UP001454036">
    <property type="component" value="Unassembled WGS sequence"/>
</dbReference>
<dbReference type="InterPro" id="IPR046796">
    <property type="entry name" value="Transposase_32_dom"/>
</dbReference>
<dbReference type="AlphaFoldDB" id="A0AAV3QB58"/>
<keyword evidence="3" id="KW-1185">Reference proteome</keyword>
<feature type="domain" description="Putative plant transposon protein" evidence="1">
    <location>
        <begin position="12"/>
        <end position="113"/>
    </location>
</feature>
<evidence type="ECO:0000313" key="3">
    <source>
        <dbReference type="Proteomes" id="UP001454036"/>
    </source>
</evidence>
<sequence>MSNDMISGATSKLADIIGELTGKTLTEWPTMGQLQASSLSLKYDVLHKVSIANLVPTSNNTNVSEALGRMLYVMGSDQQLNIGKVIFDQMVDHFKTGFKLKPIGFSSLICSFLINQHLTMLKTEDDFWEDAKSLTIVDKLMKGKDVVDVKLNVADETKVVPEGEAAAILIKAYEEEQQRLESEIQVNKVKESELQAKIQALKAFVPPSVNDPTTTSRFVHVEPTADAAETSKGSICVRKNKGSICVIWDFMDFCVDFFVNDRVSVPVSNRY</sequence>
<reference evidence="2 3" key="1">
    <citation type="submission" date="2024-01" db="EMBL/GenBank/DDBJ databases">
        <title>The complete chloroplast genome sequence of Lithospermum erythrorhizon: insights into the phylogenetic relationship among Boraginaceae species and the maternal lineages of purple gromwells.</title>
        <authorList>
            <person name="Okada T."/>
            <person name="Watanabe K."/>
        </authorList>
    </citation>
    <scope>NUCLEOTIDE SEQUENCE [LARGE SCALE GENOMIC DNA]</scope>
</reference>
<comment type="caution">
    <text evidence="2">The sequence shown here is derived from an EMBL/GenBank/DDBJ whole genome shotgun (WGS) entry which is preliminary data.</text>
</comment>
<evidence type="ECO:0000259" key="1">
    <source>
        <dbReference type="Pfam" id="PF20167"/>
    </source>
</evidence>